<name>C5MIR0_CANTT</name>
<feature type="transmembrane region" description="Helical" evidence="3">
    <location>
        <begin position="106"/>
        <end position="128"/>
    </location>
</feature>
<keyword evidence="3" id="KW-0812">Transmembrane</keyword>
<dbReference type="eggNOG" id="KOG2504">
    <property type="taxonomic scope" value="Eukaryota"/>
</dbReference>
<feature type="transmembrane region" description="Helical" evidence="3">
    <location>
        <begin position="239"/>
        <end position="260"/>
    </location>
</feature>
<feature type="transmembrane region" description="Helical" evidence="3">
    <location>
        <begin position="367"/>
        <end position="387"/>
    </location>
</feature>
<evidence type="ECO:0000256" key="2">
    <source>
        <dbReference type="ARBA" id="ARBA00006727"/>
    </source>
</evidence>
<evidence type="ECO:0000313" key="6">
    <source>
        <dbReference type="Proteomes" id="UP000002037"/>
    </source>
</evidence>
<feature type="transmembrane region" description="Helical" evidence="3">
    <location>
        <begin position="399"/>
        <end position="420"/>
    </location>
</feature>
<feature type="transmembrane region" description="Helical" evidence="3">
    <location>
        <begin position="37"/>
        <end position="56"/>
    </location>
</feature>
<dbReference type="Proteomes" id="UP000002037">
    <property type="component" value="Unassembled WGS sequence"/>
</dbReference>
<evidence type="ECO:0000313" key="5">
    <source>
        <dbReference type="EMBL" id="EER30554.1"/>
    </source>
</evidence>
<gene>
    <name evidence="5" type="ORF">CTRG_05953</name>
</gene>
<dbReference type="HOGENOM" id="CLU_001265_1_2_1"/>
<feature type="transmembrane region" description="Helical" evidence="3">
    <location>
        <begin position="304"/>
        <end position="322"/>
    </location>
</feature>
<dbReference type="InterPro" id="IPR036259">
    <property type="entry name" value="MFS_trans_sf"/>
</dbReference>
<evidence type="ECO:0000259" key="4">
    <source>
        <dbReference type="PROSITE" id="PS50850"/>
    </source>
</evidence>
<feature type="transmembrane region" description="Helical" evidence="3">
    <location>
        <begin position="134"/>
        <end position="156"/>
    </location>
</feature>
<dbReference type="InterPro" id="IPR011701">
    <property type="entry name" value="MFS"/>
</dbReference>
<dbReference type="OrthoDB" id="410267at2759"/>
<feature type="domain" description="Major facilitator superfamily (MFS) profile" evidence="4">
    <location>
        <begin position="238"/>
        <end position="429"/>
    </location>
</feature>
<dbReference type="KEGG" id="ctp:CTRG_05953"/>
<sequence>MNSEHSLSHPEDELTLEDNTQLDENSSTLLRLGLQTVFAGFLCNFMVFGIGFSYGVFQEFYGSFVGPLFNYSESKIALIGTISNSLIYLCAIFNKTLMYYMCPRNVMLIGCGLSSLGLILTGFASSYYQFVLCSILQGVGGSVLYIPPVICAPVYFDKHRSLAMGFLFSGTGVGAFSIALFTRYLLEAVGWKWTVRTLGLMNFAVGSFASILVVEPKIPGFKSNANGLLNFSQIRSGKIILQLLGSLLQSAGYLMPLIFMSKYAVSLGFTRSQGALFIGINNLVNAGSKVFLGSLADMFGRLNTLIVCSILSAAFVFGLWLPGLRETFLALVVLYGVFSGAIIALLPSILIEVFGMNMYSQLNGISVFARGIGVIIGSPIGATLIVHNGSQPKNYINAIIYNGSLLAASTICLTILWISVGKSKKTWKV</sequence>
<keyword evidence="3" id="KW-1133">Transmembrane helix</keyword>
<comment type="similarity">
    <text evidence="2">Belongs to the major facilitator superfamily. Monocarboxylate porter (TC 2.A.1.13) family.</text>
</comment>
<dbReference type="Pfam" id="PF07690">
    <property type="entry name" value="MFS_1"/>
    <property type="match status" value="1"/>
</dbReference>
<feature type="transmembrane region" description="Helical" evidence="3">
    <location>
        <begin position="328"/>
        <end position="355"/>
    </location>
</feature>
<dbReference type="Gene3D" id="1.20.1250.20">
    <property type="entry name" value="MFS general substrate transporter like domains"/>
    <property type="match status" value="2"/>
</dbReference>
<dbReference type="PANTHER" id="PTHR11360">
    <property type="entry name" value="MONOCARBOXYLATE TRANSPORTER"/>
    <property type="match status" value="1"/>
</dbReference>
<keyword evidence="6" id="KW-1185">Reference proteome</keyword>
<protein>
    <recommendedName>
        <fullName evidence="4">Major facilitator superfamily (MFS) profile domain-containing protein</fullName>
    </recommendedName>
</protein>
<dbReference type="PANTHER" id="PTHR11360:SF284">
    <property type="entry name" value="EG:103B4.3 PROTEIN-RELATED"/>
    <property type="match status" value="1"/>
</dbReference>
<dbReference type="GO" id="GO:0022857">
    <property type="term" value="F:transmembrane transporter activity"/>
    <property type="evidence" value="ECO:0007669"/>
    <property type="project" value="InterPro"/>
</dbReference>
<feature type="transmembrane region" description="Helical" evidence="3">
    <location>
        <begin position="163"/>
        <end position="186"/>
    </location>
</feature>
<dbReference type="RefSeq" id="XP_002546475.1">
    <property type="nucleotide sequence ID" value="XM_002546429.1"/>
</dbReference>
<proteinExistence type="inferred from homology"/>
<dbReference type="EMBL" id="GG692404">
    <property type="protein sequence ID" value="EER30554.1"/>
    <property type="molecule type" value="Genomic_DNA"/>
</dbReference>
<keyword evidence="3" id="KW-0472">Membrane</keyword>
<dbReference type="InterPro" id="IPR020846">
    <property type="entry name" value="MFS_dom"/>
</dbReference>
<organism evidence="5 6">
    <name type="scientific">Candida tropicalis (strain ATCC MYA-3404 / T1)</name>
    <name type="common">Yeast</name>
    <dbReference type="NCBI Taxonomy" id="294747"/>
    <lineage>
        <taxon>Eukaryota</taxon>
        <taxon>Fungi</taxon>
        <taxon>Dikarya</taxon>
        <taxon>Ascomycota</taxon>
        <taxon>Saccharomycotina</taxon>
        <taxon>Pichiomycetes</taxon>
        <taxon>Debaryomycetaceae</taxon>
        <taxon>Candida/Lodderomyces clade</taxon>
        <taxon>Candida</taxon>
    </lineage>
</organism>
<dbReference type="VEuPathDB" id="FungiDB:CTRG_05953"/>
<dbReference type="AlphaFoldDB" id="C5MIR0"/>
<dbReference type="InterPro" id="IPR050327">
    <property type="entry name" value="Proton-linked_MCT"/>
</dbReference>
<feature type="transmembrane region" description="Helical" evidence="3">
    <location>
        <begin position="198"/>
        <end position="218"/>
    </location>
</feature>
<comment type="subcellular location">
    <subcellularLocation>
        <location evidence="1">Membrane</location>
        <topology evidence="1">Multi-pass membrane protein</topology>
    </subcellularLocation>
</comment>
<evidence type="ECO:0000256" key="3">
    <source>
        <dbReference type="SAM" id="Phobius"/>
    </source>
</evidence>
<feature type="transmembrane region" description="Helical" evidence="3">
    <location>
        <begin position="76"/>
        <end position="94"/>
    </location>
</feature>
<accession>C5MIR0</accession>
<dbReference type="GeneID" id="8296070"/>
<dbReference type="PROSITE" id="PS50850">
    <property type="entry name" value="MFS"/>
    <property type="match status" value="1"/>
</dbReference>
<dbReference type="SUPFAM" id="SSF103473">
    <property type="entry name" value="MFS general substrate transporter"/>
    <property type="match status" value="1"/>
</dbReference>
<dbReference type="GO" id="GO:0016020">
    <property type="term" value="C:membrane"/>
    <property type="evidence" value="ECO:0007669"/>
    <property type="project" value="UniProtKB-SubCell"/>
</dbReference>
<evidence type="ECO:0000256" key="1">
    <source>
        <dbReference type="ARBA" id="ARBA00004141"/>
    </source>
</evidence>
<reference evidence="5 6" key="1">
    <citation type="journal article" date="2009" name="Nature">
        <title>Evolution of pathogenicity and sexual reproduction in eight Candida genomes.</title>
        <authorList>
            <person name="Butler G."/>
            <person name="Rasmussen M.D."/>
            <person name="Lin M.F."/>
            <person name="Santos M.A."/>
            <person name="Sakthikumar S."/>
            <person name="Munro C.A."/>
            <person name="Rheinbay E."/>
            <person name="Grabherr M."/>
            <person name="Forche A."/>
            <person name="Reedy J.L."/>
            <person name="Agrafioti I."/>
            <person name="Arnaud M.B."/>
            <person name="Bates S."/>
            <person name="Brown A.J."/>
            <person name="Brunke S."/>
            <person name="Costanzo M.C."/>
            <person name="Fitzpatrick D.A."/>
            <person name="de Groot P.W."/>
            <person name="Harris D."/>
            <person name="Hoyer L.L."/>
            <person name="Hube B."/>
            <person name="Klis F.M."/>
            <person name="Kodira C."/>
            <person name="Lennard N."/>
            <person name="Logue M.E."/>
            <person name="Martin R."/>
            <person name="Neiman A.M."/>
            <person name="Nikolaou E."/>
            <person name="Quail M.A."/>
            <person name="Quinn J."/>
            <person name="Santos M.C."/>
            <person name="Schmitzberger F.F."/>
            <person name="Sherlock G."/>
            <person name="Shah P."/>
            <person name="Silverstein K.A."/>
            <person name="Skrzypek M.S."/>
            <person name="Soll D."/>
            <person name="Staggs R."/>
            <person name="Stansfield I."/>
            <person name="Stumpf M.P."/>
            <person name="Sudbery P.E."/>
            <person name="Srikantha T."/>
            <person name="Zeng Q."/>
            <person name="Berman J."/>
            <person name="Berriman M."/>
            <person name="Heitman J."/>
            <person name="Gow N.A."/>
            <person name="Lorenz M.C."/>
            <person name="Birren B.W."/>
            <person name="Kellis M."/>
            <person name="Cuomo C.A."/>
        </authorList>
    </citation>
    <scope>NUCLEOTIDE SEQUENCE [LARGE SCALE GENOMIC DNA]</scope>
    <source>
        <strain evidence="6">ATCC MYA-3404 / T1</strain>
    </source>
</reference>